<proteinExistence type="inferred from homology"/>
<comment type="subcellular location">
    <subcellularLocation>
        <location evidence="1">Membrane</location>
        <topology evidence="1">Multi-pass membrane protein</topology>
    </subcellularLocation>
</comment>
<accession>A0A316ULL8</accession>
<gene>
    <name evidence="10" type="ORF">BDZ90DRAFT_267160</name>
</gene>
<dbReference type="RefSeq" id="XP_025360751.1">
    <property type="nucleotide sequence ID" value="XM_025508699.1"/>
</dbReference>
<keyword evidence="3" id="KW-0813">Transport</keyword>
<evidence type="ECO:0000256" key="5">
    <source>
        <dbReference type="ARBA" id="ARBA00022856"/>
    </source>
</evidence>
<dbReference type="InterPro" id="IPR004648">
    <property type="entry name" value="Oligpept_transpt"/>
</dbReference>
<dbReference type="GO" id="GO:0015031">
    <property type="term" value="P:protein transport"/>
    <property type="evidence" value="ECO:0007669"/>
    <property type="project" value="UniProtKB-KW"/>
</dbReference>
<feature type="transmembrane region" description="Helical" evidence="9">
    <location>
        <begin position="38"/>
        <end position="60"/>
    </location>
</feature>
<name>A0A316ULL8_9BASI</name>
<dbReference type="AlphaFoldDB" id="A0A316ULL8"/>
<keyword evidence="7 9" id="KW-1133">Transmembrane helix</keyword>
<feature type="transmembrane region" description="Helical" evidence="9">
    <location>
        <begin position="447"/>
        <end position="469"/>
    </location>
</feature>
<keyword evidence="11" id="KW-1185">Reference proteome</keyword>
<feature type="transmembrane region" description="Helical" evidence="9">
    <location>
        <begin position="366"/>
        <end position="387"/>
    </location>
</feature>
<dbReference type="OrthoDB" id="9986677at2759"/>
<dbReference type="Pfam" id="PF03169">
    <property type="entry name" value="OPT"/>
    <property type="match status" value="1"/>
</dbReference>
<evidence type="ECO:0000256" key="3">
    <source>
        <dbReference type="ARBA" id="ARBA00022448"/>
    </source>
</evidence>
<feature type="transmembrane region" description="Helical" evidence="9">
    <location>
        <begin position="179"/>
        <end position="200"/>
    </location>
</feature>
<evidence type="ECO:0000256" key="4">
    <source>
        <dbReference type="ARBA" id="ARBA00022692"/>
    </source>
</evidence>
<keyword evidence="6" id="KW-0653">Protein transport</keyword>
<dbReference type="GO" id="GO:0035673">
    <property type="term" value="F:oligopeptide transmembrane transporter activity"/>
    <property type="evidence" value="ECO:0007669"/>
    <property type="project" value="InterPro"/>
</dbReference>
<dbReference type="EMBL" id="KZ819672">
    <property type="protein sequence ID" value="PWN26139.1"/>
    <property type="molecule type" value="Genomic_DNA"/>
</dbReference>
<evidence type="ECO:0000256" key="2">
    <source>
        <dbReference type="ARBA" id="ARBA00008807"/>
    </source>
</evidence>
<evidence type="ECO:0000313" key="10">
    <source>
        <dbReference type="EMBL" id="PWN26139.1"/>
    </source>
</evidence>
<evidence type="ECO:0000256" key="9">
    <source>
        <dbReference type="SAM" id="Phobius"/>
    </source>
</evidence>
<feature type="transmembrane region" description="Helical" evidence="9">
    <location>
        <begin position="421"/>
        <end position="441"/>
    </location>
</feature>
<keyword evidence="4 9" id="KW-0812">Transmembrane</keyword>
<dbReference type="Proteomes" id="UP000245884">
    <property type="component" value="Unassembled WGS sequence"/>
</dbReference>
<organism evidence="10 11">
    <name type="scientific">Jaminaea rosea</name>
    <dbReference type="NCBI Taxonomy" id="1569628"/>
    <lineage>
        <taxon>Eukaryota</taxon>
        <taxon>Fungi</taxon>
        <taxon>Dikarya</taxon>
        <taxon>Basidiomycota</taxon>
        <taxon>Ustilaginomycotina</taxon>
        <taxon>Exobasidiomycetes</taxon>
        <taxon>Microstromatales</taxon>
        <taxon>Microstromatales incertae sedis</taxon>
        <taxon>Jaminaea</taxon>
    </lineage>
</organism>
<evidence type="ECO:0000256" key="7">
    <source>
        <dbReference type="ARBA" id="ARBA00022989"/>
    </source>
</evidence>
<reference evidence="10 11" key="1">
    <citation type="journal article" date="2018" name="Mol. Biol. Evol.">
        <title>Broad Genomic Sampling Reveals a Smut Pathogenic Ancestry of the Fungal Clade Ustilaginomycotina.</title>
        <authorList>
            <person name="Kijpornyongpan T."/>
            <person name="Mondo S.J."/>
            <person name="Barry K."/>
            <person name="Sandor L."/>
            <person name="Lee J."/>
            <person name="Lipzen A."/>
            <person name="Pangilinan J."/>
            <person name="LaButti K."/>
            <person name="Hainaut M."/>
            <person name="Henrissat B."/>
            <person name="Grigoriev I.V."/>
            <person name="Spatafora J.W."/>
            <person name="Aime M.C."/>
        </authorList>
    </citation>
    <scope>NUCLEOTIDE SEQUENCE [LARGE SCALE GENOMIC DNA]</scope>
    <source>
        <strain evidence="10 11">MCA 5214</strain>
    </source>
</reference>
<dbReference type="InterPro" id="IPR004813">
    <property type="entry name" value="OPT"/>
</dbReference>
<keyword evidence="8 9" id="KW-0472">Membrane</keyword>
<dbReference type="GO" id="GO:0016020">
    <property type="term" value="C:membrane"/>
    <property type="evidence" value="ECO:0007669"/>
    <property type="project" value="UniProtKB-SubCell"/>
</dbReference>
<feature type="transmembrane region" description="Helical" evidence="9">
    <location>
        <begin position="293"/>
        <end position="312"/>
    </location>
</feature>
<dbReference type="NCBIfam" id="TIGR00728">
    <property type="entry name" value="OPT_sfam"/>
    <property type="match status" value="1"/>
</dbReference>
<evidence type="ECO:0000256" key="1">
    <source>
        <dbReference type="ARBA" id="ARBA00004141"/>
    </source>
</evidence>
<feature type="transmembrane region" description="Helical" evidence="9">
    <location>
        <begin position="152"/>
        <end position="173"/>
    </location>
</feature>
<feature type="transmembrane region" description="Helical" evidence="9">
    <location>
        <begin position="651"/>
        <end position="670"/>
    </location>
</feature>
<evidence type="ECO:0000256" key="6">
    <source>
        <dbReference type="ARBA" id="ARBA00022927"/>
    </source>
</evidence>
<protein>
    <submittedName>
        <fullName evidence="10">Oligopeptide transporter</fullName>
    </submittedName>
</protein>
<dbReference type="PANTHER" id="PTHR22601">
    <property type="entry name" value="ISP4 LIKE PROTEIN"/>
    <property type="match status" value="1"/>
</dbReference>
<dbReference type="GeneID" id="37030522"/>
<sequence>MAGRADGSGEEGGDPIISTGMDVSLYLVSFVDEGDPALTFRGFVLGNFFLLLSSVVGYIYSLKPVTIQLSQVFIQLAIWILGMGWAKLLPTTQCIRRSSRFAFLKPFIRFINPGPFGLKEHVVATIIGTSGLNGAAGVDTLATMKLFYGARITPLMAVLGLFSVGIMGVGLVGLLRPLIIYPSSAVYYYTLPMVAIFEMLHHEARGNRVRNFCLCFFGTCLWEPIAAYIAPILNGVSLPCIASIHSPMRIRKHVARIFGGASANQGMGYFSLSFDPQYVSPSNFAGFPIKWQSNYWGGMWLGGLFILLIYYTDSFSAKTFPFLSASLFTSEGKPYPQDEVFGQGSWELNEGALAKYGTPRLTGSGVWAFFCQLAAIGALFTHVGLFMGRDMVGFVREHLTGQHHDPHYVAMKGKYKEVPQWWYLGLFGLAIIAAFITVTQAHTTLPAWGLLVALLVGITITPISAMIYSQYGSSVATNMFSKMIAGAVHPGRPVANLWFSNYCHQLVAITVDLADYQKLAIYLKVPHRVAMISQCYATIAGSYLGWAILSVLVQNKREILLDPVGDNQWSGGHLQGMNAQAIEWSLARQVFSVHPGKPATHYEIVPLGILIGASVPVVHWLLFKHIELIRKAGEMITTPLVLMYLQDMTSGINSTVTSSIILGFTMQVYLRVYRPRIFREWCYLLSGAIDGAAQIVVVILSFTVFGGSGHSHPFPTWFGNPDGPSDHCVTTKTA</sequence>
<evidence type="ECO:0000313" key="11">
    <source>
        <dbReference type="Proteomes" id="UP000245884"/>
    </source>
</evidence>
<keyword evidence="5" id="KW-0571">Peptide transport</keyword>
<comment type="similarity">
    <text evidence="2">Belongs to the oligopeptide OPT transporter family.</text>
</comment>
<feature type="transmembrane region" description="Helical" evidence="9">
    <location>
        <begin position="604"/>
        <end position="623"/>
    </location>
</feature>
<feature type="transmembrane region" description="Helical" evidence="9">
    <location>
        <begin position="682"/>
        <end position="705"/>
    </location>
</feature>
<evidence type="ECO:0000256" key="8">
    <source>
        <dbReference type="ARBA" id="ARBA00023136"/>
    </source>
</evidence>
<feature type="transmembrane region" description="Helical" evidence="9">
    <location>
        <begin position="72"/>
        <end position="90"/>
    </location>
</feature>